<evidence type="ECO:0000259" key="1">
    <source>
        <dbReference type="Pfam" id="PF17032"/>
    </source>
</evidence>
<dbReference type="InterPro" id="IPR031493">
    <property type="entry name" value="Zinc_ribbon_15"/>
</dbReference>
<reference evidence="2 3" key="1">
    <citation type="submission" date="2016-03" db="EMBL/GenBank/DDBJ databases">
        <title>Choanephora cucurbitarum.</title>
        <authorList>
            <person name="Min B."/>
            <person name="Park H."/>
            <person name="Park J.-H."/>
            <person name="Shin H.-D."/>
            <person name="Choi I.-G."/>
        </authorList>
    </citation>
    <scope>NUCLEOTIDE SEQUENCE [LARGE SCALE GENOMIC DNA]</scope>
    <source>
        <strain evidence="2 3">KUS-F28377</strain>
    </source>
</reference>
<feature type="domain" description="Zinc-ribbon 15" evidence="1">
    <location>
        <begin position="22"/>
        <end position="65"/>
    </location>
</feature>
<dbReference type="PANTHER" id="PTHR28139:SF1">
    <property type="entry name" value="UPF0768 PROTEIN YBL029C-A"/>
    <property type="match status" value="1"/>
</dbReference>
<keyword evidence="3" id="KW-1185">Reference proteome</keyword>
<dbReference type="InParanoid" id="A0A1C7NG24"/>
<dbReference type="PANTHER" id="PTHR28139">
    <property type="entry name" value="UPF0768 PROTEIN YBL029C-A"/>
    <property type="match status" value="1"/>
</dbReference>
<dbReference type="AlphaFoldDB" id="A0A1C7NG24"/>
<organism evidence="2 3">
    <name type="scientific">Choanephora cucurbitarum</name>
    <dbReference type="NCBI Taxonomy" id="101091"/>
    <lineage>
        <taxon>Eukaryota</taxon>
        <taxon>Fungi</taxon>
        <taxon>Fungi incertae sedis</taxon>
        <taxon>Mucoromycota</taxon>
        <taxon>Mucoromycotina</taxon>
        <taxon>Mucoromycetes</taxon>
        <taxon>Mucorales</taxon>
        <taxon>Mucorineae</taxon>
        <taxon>Choanephoraceae</taxon>
        <taxon>Choanephoroideae</taxon>
        <taxon>Choanephora</taxon>
    </lineage>
</organism>
<dbReference type="EMBL" id="LUGH01000184">
    <property type="protein sequence ID" value="OBZ87978.1"/>
    <property type="molecule type" value="Genomic_DNA"/>
</dbReference>
<evidence type="ECO:0000313" key="2">
    <source>
        <dbReference type="EMBL" id="OBZ87978.1"/>
    </source>
</evidence>
<protein>
    <recommendedName>
        <fullName evidence="1">Zinc-ribbon 15 domain-containing protein</fullName>
    </recommendedName>
</protein>
<gene>
    <name evidence="2" type="ORF">A0J61_03979</name>
</gene>
<sequence length="72" mass="8407">MFFCFTFGIDRFKRKSGHSVWHCPNCQANDVYLIKSNQCFTFCFVPLIPLGGSKKLYECQTCGWLNVQQPNY</sequence>
<name>A0A1C7NG24_9FUNG</name>
<dbReference type="Proteomes" id="UP000093000">
    <property type="component" value="Unassembled WGS sequence"/>
</dbReference>
<dbReference type="OrthoDB" id="5545479at2759"/>
<accession>A0A1C7NG24</accession>
<dbReference type="Pfam" id="PF17032">
    <property type="entry name" value="Zn_ribbon_15"/>
    <property type="match status" value="1"/>
</dbReference>
<comment type="caution">
    <text evidence="2">The sequence shown here is derived from an EMBL/GenBank/DDBJ whole genome shotgun (WGS) entry which is preliminary data.</text>
</comment>
<proteinExistence type="predicted"/>
<evidence type="ECO:0000313" key="3">
    <source>
        <dbReference type="Proteomes" id="UP000093000"/>
    </source>
</evidence>